<comment type="caution">
    <text evidence="1">The sequence shown here is derived from an EMBL/GenBank/DDBJ whole genome shotgun (WGS) entry which is preliminary data.</text>
</comment>
<accession>A0ACB6QWC0</accession>
<evidence type="ECO:0000313" key="1">
    <source>
        <dbReference type="EMBL" id="KAF2470481.1"/>
    </source>
</evidence>
<reference evidence="1" key="1">
    <citation type="journal article" date="2020" name="Stud. Mycol.">
        <title>101 Dothideomycetes genomes: a test case for predicting lifestyles and emergence of pathogens.</title>
        <authorList>
            <person name="Haridas S."/>
            <person name="Albert R."/>
            <person name="Binder M."/>
            <person name="Bloem J."/>
            <person name="Labutti K."/>
            <person name="Salamov A."/>
            <person name="Andreopoulos B."/>
            <person name="Baker S."/>
            <person name="Barry K."/>
            <person name="Bills G."/>
            <person name="Bluhm B."/>
            <person name="Cannon C."/>
            <person name="Castanera R."/>
            <person name="Culley D."/>
            <person name="Daum C."/>
            <person name="Ezra D."/>
            <person name="Gonzalez J."/>
            <person name="Henrissat B."/>
            <person name="Kuo A."/>
            <person name="Liang C."/>
            <person name="Lipzen A."/>
            <person name="Lutzoni F."/>
            <person name="Magnuson J."/>
            <person name="Mondo S."/>
            <person name="Nolan M."/>
            <person name="Ohm R."/>
            <person name="Pangilinan J."/>
            <person name="Park H.-J."/>
            <person name="Ramirez L."/>
            <person name="Alfaro M."/>
            <person name="Sun H."/>
            <person name="Tritt A."/>
            <person name="Yoshinaga Y."/>
            <person name="Zwiers L.-H."/>
            <person name="Turgeon B."/>
            <person name="Goodwin S."/>
            <person name="Spatafora J."/>
            <person name="Crous P."/>
            <person name="Grigoriev I."/>
        </authorList>
    </citation>
    <scope>NUCLEOTIDE SEQUENCE</scope>
    <source>
        <strain evidence="1">ATCC 200398</strain>
    </source>
</reference>
<proteinExistence type="predicted"/>
<sequence length="353" mass="39738">MIVDSCFAAGAFTDQPFGGRKSELFCSIAEKDWARAPGQEGSFTKILTTTLKKMIGEIPEGFSTSDLYRQVYQQQHRALKPFHFTQSRFDFGRIWLRPCRQKDESTTNLGSATTAVDSKYSIDVRFQLTKSPDLAELNKLVKALQYIPFVRKADLQNMHSPESDLSQFMRTVHLANRLRPLLARIRRRRDGRQAQQLRRTDTTPPSSPVVEASTSEQFLEKEPRNVGLFDWSRSKAVTLYDERLSPGQCFDLKTSHAKLHDLQAPTEVPEHPTVANAALQIVNQETHADATKSSRSIFRRAATCHPSRRAVDGLLFFTLGVLAPTLIRWAAQGSASLFAVSHLTFVGQYILAP</sequence>
<gene>
    <name evidence="1" type="ORF">BDR25DRAFT_35204</name>
</gene>
<organism evidence="1 2">
    <name type="scientific">Lindgomyces ingoldianus</name>
    <dbReference type="NCBI Taxonomy" id="673940"/>
    <lineage>
        <taxon>Eukaryota</taxon>
        <taxon>Fungi</taxon>
        <taxon>Dikarya</taxon>
        <taxon>Ascomycota</taxon>
        <taxon>Pezizomycotina</taxon>
        <taxon>Dothideomycetes</taxon>
        <taxon>Pleosporomycetidae</taxon>
        <taxon>Pleosporales</taxon>
        <taxon>Lindgomycetaceae</taxon>
        <taxon>Lindgomyces</taxon>
    </lineage>
</organism>
<name>A0ACB6QWC0_9PLEO</name>
<keyword evidence="2" id="KW-1185">Reference proteome</keyword>
<evidence type="ECO:0000313" key="2">
    <source>
        <dbReference type="Proteomes" id="UP000799755"/>
    </source>
</evidence>
<dbReference type="EMBL" id="MU003508">
    <property type="protein sequence ID" value="KAF2470481.1"/>
    <property type="molecule type" value="Genomic_DNA"/>
</dbReference>
<dbReference type="Proteomes" id="UP000799755">
    <property type="component" value="Unassembled WGS sequence"/>
</dbReference>
<protein>
    <submittedName>
        <fullName evidence="1">Uncharacterized protein</fullName>
    </submittedName>
</protein>